<dbReference type="Proteomes" id="UP001400965">
    <property type="component" value="Unassembled WGS sequence"/>
</dbReference>
<dbReference type="Gene3D" id="3.30.70.1120">
    <property type="entry name" value="TT1725-like"/>
    <property type="match status" value="1"/>
</dbReference>
<organism evidence="1 2">
    <name type="scientific">Paraclostridium tenue</name>
    <dbReference type="NCBI Taxonomy" id="1737"/>
    <lineage>
        <taxon>Bacteria</taxon>
        <taxon>Bacillati</taxon>
        <taxon>Bacillota</taxon>
        <taxon>Clostridia</taxon>
        <taxon>Peptostreptococcales</taxon>
        <taxon>Peptostreptococcaceae</taxon>
        <taxon>Paraclostridium</taxon>
    </lineage>
</organism>
<dbReference type="PANTHER" id="PTHR36441:SF1">
    <property type="entry name" value="DUF503 DOMAIN-CONTAINING PROTEIN"/>
    <property type="match status" value="1"/>
</dbReference>
<proteinExistence type="predicted"/>
<dbReference type="EMBL" id="BAAACP010000013">
    <property type="protein sequence ID" value="GAA0865213.1"/>
    <property type="molecule type" value="Genomic_DNA"/>
</dbReference>
<dbReference type="PANTHER" id="PTHR36441">
    <property type="entry name" value="HYPOTHETICAL CYTOSOLIC PROTEIN"/>
    <property type="match status" value="1"/>
</dbReference>
<dbReference type="SUPFAM" id="SSF103007">
    <property type="entry name" value="Hypothetical protein TT1725"/>
    <property type="match status" value="1"/>
</dbReference>
<accession>A0ABP3XI61</accession>
<dbReference type="Pfam" id="PF04456">
    <property type="entry name" value="DUF503"/>
    <property type="match status" value="1"/>
</dbReference>
<reference evidence="2" key="1">
    <citation type="journal article" date="2019" name="Int. J. Syst. Evol. Microbiol.">
        <title>The Global Catalogue of Microorganisms (GCM) 10K type strain sequencing project: providing services to taxonomists for standard genome sequencing and annotation.</title>
        <authorList>
            <consortium name="The Broad Institute Genomics Platform"/>
            <consortium name="The Broad Institute Genome Sequencing Center for Infectious Disease"/>
            <person name="Wu L."/>
            <person name="Ma J."/>
        </authorList>
    </citation>
    <scope>NUCLEOTIDE SEQUENCE [LARGE SCALE GENOMIC DNA]</scope>
    <source>
        <strain evidence="2">JCM 6486</strain>
    </source>
</reference>
<evidence type="ECO:0000313" key="1">
    <source>
        <dbReference type="EMBL" id="GAA0865213.1"/>
    </source>
</evidence>
<dbReference type="RefSeq" id="WP_346045862.1">
    <property type="nucleotide sequence ID" value="NZ_BAAACP010000013.1"/>
</dbReference>
<protein>
    <submittedName>
        <fullName evidence="1">DUF503 family protein</fullName>
    </submittedName>
</protein>
<dbReference type="InterPro" id="IPR007546">
    <property type="entry name" value="DUF503"/>
</dbReference>
<dbReference type="InterPro" id="IPR036746">
    <property type="entry name" value="TT1725-like_sf"/>
</dbReference>
<evidence type="ECO:0000313" key="2">
    <source>
        <dbReference type="Proteomes" id="UP001400965"/>
    </source>
</evidence>
<comment type="caution">
    <text evidence="1">The sequence shown here is derived from an EMBL/GenBank/DDBJ whole genome shotgun (WGS) entry which is preliminary data.</text>
</comment>
<keyword evidence="2" id="KW-1185">Reference proteome</keyword>
<gene>
    <name evidence="1" type="ORF">GCM10008917_21720</name>
</gene>
<name>A0ABP3XI61_9FIRM</name>
<sequence>MKIIIIKITLRASWVHSLKEKRMVVKSLVKKLQNKFNISVSEVENQDIHKTIVIGISGVCISNKQADSTIENIINFVYENTDAEIININTTIDVY</sequence>